<keyword evidence="5" id="KW-0256">Endoplasmic reticulum</keyword>
<feature type="compositionally biased region" description="Polar residues" evidence="11">
    <location>
        <begin position="186"/>
        <end position="195"/>
    </location>
</feature>
<dbReference type="EMBL" id="MU006097">
    <property type="protein sequence ID" value="KAF2838399.1"/>
    <property type="molecule type" value="Genomic_DNA"/>
</dbReference>
<evidence type="ECO:0000313" key="15">
    <source>
        <dbReference type="Proteomes" id="UP000799429"/>
    </source>
</evidence>
<organism evidence="14 15">
    <name type="scientific">Patellaria atrata CBS 101060</name>
    <dbReference type="NCBI Taxonomy" id="1346257"/>
    <lineage>
        <taxon>Eukaryota</taxon>
        <taxon>Fungi</taxon>
        <taxon>Dikarya</taxon>
        <taxon>Ascomycota</taxon>
        <taxon>Pezizomycotina</taxon>
        <taxon>Dothideomycetes</taxon>
        <taxon>Dothideomycetes incertae sedis</taxon>
        <taxon>Patellariales</taxon>
        <taxon>Patellariaceae</taxon>
        <taxon>Patellaria</taxon>
    </lineage>
</organism>
<comment type="caution">
    <text evidence="14">The sequence shown here is derived from an EMBL/GenBank/DDBJ whole genome shotgun (WGS) entry which is preliminary data.</text>
</comment>
<feature type="coiled-coil region" evidence="10">
    <location>
        <begin position="76"/>
        <end position="103"/>
    </location>
</feature>
<comment type="subcellular location">
    <subcellularLocation>
        <location evidence="1">Endoplasmic reticulum membrane</location>
        <topology evidence="1">Single-pass type IV membrane protein</topology>
    </subcellularLocation>
</comment>
<evidence type="ECO:0000256" key="5">
    <source>
        <dbReference type="ARBA" id="ARBA00022824"/>
    </source>
</evidence>
<sequence length="291" mass="32271">MSQVAPRQASLPGPSSVNLNRLLSRLEHTLLSPDGDSNLRRSSYERTKVGANIAHARTLLLRLEHDSSTIKTHSLKQSVQSDLQAKRNLIKRLNARLYELEQLDTNQTASSSSGSDTSDNSDDEETHPSYAPAQRGVHGGLDREQDPALQSAAENLSSTLRARRQQPSQPDTGASSALNSSSLSNRETLLSHNRSEQEVLTDSLLSMAQALKNQSLHFGQSLELDREIVDRAGEGLDNSANSMELASKRMGMLRRMTEGRGWWGRMLMYAWIAGLWVVAFAIVFVMPKFRF</sequence>
<keyword evidence="15" id="KW-1185">Reference proteome</keyword>
<dbReference type="GO" id="GO:0015031">
    <property type="term" value="P:protein transport"/>
    <property type="evidence" value="ECO:0007669"/>
    <property type="project" value="UniProtKB-KW"/>
</dbReference>
<keyword evidence="3" id="KW-0813">Transport</keyword>
<evidence type="ECO:0000256" key="4">
    <source>
        <dbReference type="ARBA" id="ARBA00022692"/>
    </source>
</evidence>
<comment type="similarity">
    <text evidence="2">Belongs to the USE1 family.</text>
</comment>
<evidence type="ECO:0000256" key="6">
    <source>
        <dbReference type="ARBA" id="ARBA00022892"/>
    </source>
</evidence>
<dbReference type="SUPFAM" id="SSF58038">
    <property type="entry name" value="SNARE fusion complex"/>
    <property type="match status" value="1"/>
</dbReference>
<dbReference type="Pfam" id="PF09753">
    <property type="entry name" value="Use1"/>
    <property type="match status" value="1"/>
</dbReference>
<dbReference type="GO" id="GO:0031201">
    <property type="term" value="C:SNARE complex"/>
    <property type="evidence" value="ECO:0007669"/>
    <property type="project" value="TreeGrafter"/>
</dbReference>
<evidence type="ECO:0000256" key="9">
    <source>
        <dbReference type="ARBA" id="ARBA00023136"/>
    </source>
</evidence>
<accession>A0A9P4S9M2</accession>
<dbReference type="PROSITE" id="PS50192">
    <property type="entry name" value="T_SNARE"/>
    <property type="match status" value="1"/>
</dbReference>
<name>A0A9P4S9M2_9PEZI</name>
<evidence type="ECO:0000256" key="11">
    <source>
        <dbReference type="SAM" id="MobiDB-lite"/>
    </source>
</evidence>
<keyword evidence="10" id="KW-0175">Coiled coil</keyword>
<feature type="domain" description="T-SNARE coiled-coil homology" evidence="13">
    <location>
        <begin position="191"/>
        <end position="253"/>
    </location>
</feature>
<evidence type="ECO:0000256" key="3">
    <source>
        <dbReference type="ARBA" id="ARBA00022448"/>
    </source>
</evidence>
<dbReference type="PANTHER" id="PTHR13050">
    <property type="entry name" value="USE1-LIKE PROTEIN"/>
    <property type="match status" value="1"/>
</dbReference>
<evidence type="ECO:0000259" key="13">
    <source>
        <dbReference type="PROSITE" id="PS50192"/>
    </source>
</evidence>
<keyword evidence="4 12" id="KW-0812">Transmembrane</keyword>
<dbReference type="AlphaFoldDB" id="A0A9P4S9M2"/>
<protein>
    <recommendedName>
        <fullName evidence="13">t-SNARE coiled-coil homology domain-containing protein</fullName>
    </recommendedName>
</protein>
<dbReference type="OrthoDB" id="3231855at2759"/>
<dbReference type="GO" id="GO:0005789">
    <property type="term" value="C:endoplasmic reticulum membrane"/>
    <property type="evidence" value="ECO:0007669"/>
    <property type="project" value="UniProtKB-SubCell"/>
</dbReference>
<feature type="region of interest" description="Disordered" evidence="11">
    <location>
        <begin position="158"/>
        <end position="195"/>
    </location>
</feature>
<dbReference type="PANTHER" id="PTHR13050:SF7">
    <property type="entry name" value="VESICLE TRANSPORT PROTEIN USE1"/>
    <property type="match status" value="1"/>
</dbReference>
<dbReference type="InterPro" id="IPR000727">
    <property type="entry name" value="T_SNARE_dom"/>
</dbReference>
<dbReference type="GO" id="GO:0006890">
    <property type="term" value="P:retrograde vesicle-mediated transport, Golgi to endoplasmic reticulum"/>
    <property type="evidence" value="ECO:0007669"/>
    <property type="project" value="TreeGrafter"/>
</dbReference>
<proteinExistence type="inferred from homology"/>
<gene>
    <name evidence="14" type="ORF">M501DRAFT_1005280</name>
</gene>
<reference evidence="14" key="1">
    <citation type="journal article" date="2020" name="Stud. Mycol.">
        <title>101 Dothideomycetes genomes: a test case for predicting lifestyles and emergence of pathogens.</title>
        <authorList>
            <person name="Haridas S."/>
            <person name="Albert R."/>
            <person name="Binder M."/>
            <person name="Bloem J."/>
            <person name="Labutti K."/>
            <person name="Salamov A."/>
            <person name="Andreopoulos B."/>
            <person name="Baker S."/>
            <person name="Barry K."/>
            <person name="Bills G."/>
            <person name="Bluhm B."/>
            <person name="Cannon C."/>
            <person name="Castanera R."/>
            <person name="Culley D."/>
            <person name="Daum C."/>
            <person name="Ezra D."/>
            <person name="Gonzalez J."/>
            <person name="Henrissat B."/>
            <person name="Kuo A."/>
            <person name="Liang C."/>
            <person name="Lipzen A."/>
            <person name="Lutzoni F."/>
            <person name="Magnuson J."/>
            <person name="Mondo S."/>
            <person name="Nolan M."/>
            <person name="Ohm R."/>
            <person name="Pangilinan J."/>
            <person name="Park H.-J."/>
            <person name="Ramirez L."/>
            <person name="Alfaro M."/>
            <person name="Sun H."/>
            <person name="Tritt A."/>
            <person name="Yoshinaga Y."/>
            <person name="Zwiers L.-H."/>
            <person name="Turgeon B."/>
            <person name="Goodwin S."/>
            <person name="Spatafora J."/>
            <person name="Crous P."/>
            <person name="Grigoriev I."/>
        </authorList>
    </citation>
    <scope>NUCLEOTIDE SEQUENCE</scope>
    <source>
        <strain evidence="14">CBS 101060</strain>
    </source>
</reference>
<dbReference type="InterPro" id="IPR019150">
    <property type="entry name" value="Vesicle_transport_protein_Use1"/>
</dbReference>
<dbReference type="CDD" id="cd15860">
    <property type="entry name" value="SNARE_USE1"/>
    <property type="match status" value="1"/>
</dbReference>
<feature type="region of interest" description="Disordered" evidence="11">
    <location>
        <begin position="104"/>
        <end position="146"/>
    </location>
</feature>
<evidence type="ECO:0000313" key="14">
    <source>
        <dbReference type="EMBL" id="KAF2838399.1"/>
    </source>
</evidence>
<keyword evidence="6" id="KW-0931">ER-Golgi transport</keyword>
<keyword evidence="7" id="KW-0653">Protein transport</keyword>
<evidence type="ECO:0000256" key="7">
    <source>
        <dbReference type="ARBA" id="ARBA00022927"/>
    </source>
</evidence>
<evidence type="ECO:0000256" key="1">
    <source>
        <dbReference type="ARBA" id="ARBA00004163"/>
    </source>
</evidence>
<evidence type="ECO:0000256" key="2">
    <source>
        <dbReference type="ARBA" id="ARBA00007891"/>
    </source>
</evidence>
<dbReference type="GO" id="GO:0005484">
    <property type="term" value="F:SNAP receptor activity"/>
    <property type="evidence" value="ECO:0007669"/>
    <property type="project" value="TreeGrafter"/>
</dbReference>
<feature type="compositionally biased region" description="Polar residues" evidence="11">
    <location>
        <begin position="158"/>
        <end position="173"/>
    </location>
</feature>
<keyword evidence="9 12" id="KW-0472">Membrane</keyword>
<evidence type="ECO:0000256" key="10">
    <source>
        <dbReference type="SAM" id="Coils"/>
    </source>
</evidence>
<evidence type="ECO:0000256" key="12">
    <source>
        <dbReference type="SAM" id="Phobius"/>
    </source>
</evidence>
<feature type="transmembrane region" description="Helical" evidence="12">
    <location>
        <begin position="262"/>
        <end position="286"/>
    </location>
</feature>
<feature type="compositionally biased region" description="Low complexity" evidence="11">
    <location>
        <begin position="174"/>
        <end position="185"/>
    </location>
</feature>
<keyword evidence="8 12" id="KW-1133">Transmembrane helix</keyword>
<dbReference type="Proteomes" id="UP000799429">
    <property type="component" value="Unassembled WGS sequence"/>
</dbReference>
<evidence type="ECO:0000256" key="8">
    <source>
        <dbReference type="ARBA" id="ARBA00022989"/>
    </source>
</evidence>